<dbReference type="GO" id="GO:0043139">
    <property type="term" value="F:5'-3' DNA helicase activity"/>
    <property type="evidence" value="ECO:0007669"/>
    <property type="project" value="UniProtKB-EC"/>
</dbReference>
<dbReference type="GO" id="GO:0006281">
    <property type="term" value="P:DNA repair"/>
    <property type="evidence" value="ECO:0007669"/>
    <property type="project" value="UniProtKB-KW"/>
</dbReference>
<dbReference type="EMBL" id="KN819361">
    <property type="protein sequence ID" value="KIJ12590.1"/>
    <property type="molecule type" value="Genomic_DNA"/>
</dbReference>
<keyword evidence="1" id="KW-0233">DNA recombination</keyword>
<proteinExistence type="inferred from homology"/>
<gene>
    <name evidence="3" type="ORF">PAXINDRAFT_14515</name>
</gene>
<dbReference type="AlphaFoldDB" id="A0A0C9TAD4"/>
<keyword evidence="1" id="KW-0547">Nucleotide-binding</keyword>
<dbReference type="GO" id="GO:0006310">
    <property type="term" value="P:DNA recombination"/>
    <property type="evidence" value="ECO:0007669"/>
    <property type="project" value="UniProtKB-KW"/>
</dbReference>
<dbReference type="Gene3D" id="3.40.50.300">
    <property type="entry name" value="P-loop containing nucleotide triphosphate hydrolases"/>
    <property type="match status" value="1"/>
</dbReference>
<name>A0A0C9TAD4_PAXIN</name>
<reference evidence="4" key="2">
    <citation type="submission" date="2015-01" db="EMBL/GenBank/DDBJ databases">
        <title>Evolutionary Origins and Diversification of the Mycorrhizal Mutualists.</title>
        <authorList>
            <consortium name="DOE Joint Genome Institute"/>
            <consortium name="Mycorrhizal Genomics Consortium"/>
            <person name="Kohler A."/>
            <person name="Kuo A."/>
            <person name="Nagy L.G."/>
            <person name="Floudas D."/>
            <person name="Copeland A."/>
            <person name="Barry K.W."/>
            <person name="Cichocki N."/>
            <person name="Veneault-Fourrey C."/>
            <person name="LaButti K."/>
            <person name="Lindquist E.A."/>
            <person name="Lipzen A."/>
            <person name="Lundell T."/>
            <person name="Morin E."/>
            <person name="Murat C."/>
            <person name="Riley R."/>
            <person name="Ohm R."/>
            <person name="Sun H."/>
            <person name="Tunlid A."/>
            <person name="Henrissat B."/>
            <person name="Grigoriev I.V."/>
            <person name="Hibbett D.S."/>
            <person name="Martin F."/>
        </authorList>
    </citation>
    <scope>NUCLEOTIDE SEQUENCE [LARGE SCALE GENOMIC DNA]</scope>
    <source>
        <strain evidence="4">ATCC 200175</strain>
    </source>
</reference>
<keyword evidence="1" id="KW-0378">Hydrolase</keyword>
<evidence type="ECO:0000259" key="2">
    <source>
        <dbReference type="Pfam" id="PF05970"/>
    </source>
</evidence>
<comment type="similarity">
    <text evidence="1">Belongs to the helicase family.</text>
</comment>
<dbReference type="PANTHER" id="PTHR47642">
    <property type="entry name" value="ATP-DEPENDENT DNA HELICASE"/>
    <property type="match status" value="1"/>
</dbReference>
<dbReference type="InterPro" id="IPR051055">
    <property type="entry name" value="PIF1_helicase"/>
</dbReference>
<dbReference type="Proteomes" id="UP000053647">
    <property type="component" value="Unassembled WGS sequence"/>
</dbReference>
<protein>
    <recommendedName>
        <fullName evidence="1">ATP-dependent DNA helicase</fullName>
        <ecNumber evidence="1">5.6.2.3</ecNumber>
    </recommendedName>
</protein>
<evidence type="ECO:0000256" key="1">
    <source>
        <dbReference type="RuleBase" id="RU363044"/>
    </source>
</evidence>
<sequence>MISRRDGTPSALTKAKLQQMWKKVKYNIVDEFSMLAKTFLARMSANVSIGKNGDVAQSSGMSFGDISVILCGDMHQFPPVACPLREALFNPSTPERDSTLCQVGRTIYEEFTTVVILSQQMRVNDPVWIDFLQHLRHGRVQQRHMDMLHKMDLSHPDCVATDFTLPPWNESVLITPRHGVRTKWNDCALRKHCRDTNQSLFVSHAEDHISGRTLRQIEQLAVQHRQKTSKRPGDDLPEIIELAVGMRVMVT</sequence>
<comment type="catalytic activity">
    <reaction evidence="1">
        <text>ATP + H2O = ADP + phosphate + H(+)</text>
        <dbReference type="Rhea" id="RHEA:13065"/>
        <dbReference type="ChEBI" id="CHEBI:15377"/>
        <dbReference type="ChEBI" id="CHEBI:15378"/>
        <dbReference type="ChEBI" id="CHEBI:30616"/>
        <dbReference type="ChEBI" id="CHEBI:43474"/>
        <dbReference type="ChEBI" id="CHEBI:456216"/>
        <dbReference type="EC" id="5.6.2.3"/>
    </reaction>
</comment>
<comment type="cofactor">
    <cofactor evidence="1">
        <name>Mg(2+)</name>
        <dbReference type="ChEBI" id="CHEBI:18420"/>
    </cofactor>
</comment>
<keyword evidence="1" id="KW-0067">ATP-binding</keyword>
<keyword evidence="4" id="KW-1185">Reference proteome</keyword>
<dbReference type="GO" id="GO:0000723">
    <property type="term" value="P:telomere maintenance"/>
    <property type="evidence" value="ECO:0007669"/>
    <property type="project" value="InterPro"/>
</dbReference>
<dbReference type="EC" id="5.6.2.3" evidence="1"/>
<dbReference type="OrthoDB" id="2986975at2759"/>
<evidence type="ECO:0000313" key="4">
    <source>
        <dbReference type="Proteomes" id="UP000053647"/>
    </source>
</evidence>
<dbReference type="InterPro" id="IPR010285">
    <property type="entry name" value="DNA_helicase_pif1-like_DEAD"/>
</dbReference>
<dbReference type="SUPFAM" id="SSF52540">
    <property type="entry name" value="P-loop containing nucleoside triphosphate hydrolases"/>
    <property type="match status" value="1"/>
</dbReference>
<dbReference type="GO" id="GO:0016887">
    <property type="term" value="F:ATP hydrolysis activity"/>
    <property type="evidence" value="ECO:0007669"/>
    <property type="project" value="RHEA"/>
</dbReference>
<keyword evidence="1" id="KW-0347">Helicase</keyword>
<feature type="domain" description="DNA helicase Pif1-like DEAD-box helicase" evidence="2">
    <location>
        <begin position="14"/>
        <end position="90"/>
    </location>
</feature>
<reference evidence="3 4" key="1">
    <citation type="submission" date="2014-06" db="EMBL/GenBank/DDBJ databases">
        <authorList>
            <consortium name="DOE Joint Genome Institute"/>
            <person name="Kuo A."/>
            <person name="Kohler A."/>
            <person name="Nagy L.G."/>
            <person name="Floudas D."/>
            <person name="Copeland A."/>
            <person name="Barry K.W."/>
            <person name="Cichocki N."/>
            <person name="Veneault-Fourrey C."/>
            <person name="LaButti K."/>
            <person name="Lindquist E.A."/>
            <person name="Lipzen A."/>
            <person name="Lundell T."/>
            <person name="Morin E."/>
            <person name="Murat C."/>
            <person name="Sun H."/>
            <person name="Tunlid A."/>
            <person name="Henrissat B."/>
            <person name="Grigoriev I.V."/>
            <person name="Hibbett D.S."/>
            <person name="Martin F."/>
            <person name="Nordberg H.P."/>
            <person name="Cantor M.N."/>
            <person name="Hua S.X."/>
        </authorList>
    </citation>
    <scope>NUCLEOTIDE SEQUENCE [LARGE SCALE GENOMIC DNA]</scope>
    <source>
        <strain evidence="3 4">ATCC 200175</strain>
    </source>
</reference>
<dbReference type="HOGENOM" id="CLU_084958_0_0_1"/>
<dbReference type="GO" id="GO:0005524">
    <property type="term" value="F:ATP binding"/>
    <property type="evidence" value="ECO:0007669"/>
    <property type="project" value="UniProtKB-KW"/>
</dbReference>
<accession>A0A0C9TAD4</accession>
<dbReference type="Pfam" id="PF05970">
    <property type="entry name" value="PIF1"/>
    <property type="match status" value="1"/>
</dbReference>
<keyword evidence="1" id="KW-0234">DNA repair</keyword>
<organism evidence="3 4">
    <name type="scientific">Paxillus involutus ATCC 200175</name>
    <dbReference type="NCBI Taxonomy" id="664439"/>
    <lineage>
        <taxon>Eukaryota</taxon>
        <taxon>Fungi</taxon>
        <taxon>Dikarya</taxon>
        <taxon>Basidiomycota</taxon>
        <taxon>Agaricomycotina</taxon>
        <taxon>Agaricomycetes</taxon>
        <taxon>Agaricomycetidae</taxon>
        <taxon>Boletales</taxon>
        <taxon>Paxilineae</taxon>
        <taxon>Paxillaceae</taxon>
        <taxon>Paxillus</taxon>
    </lineage>
</organism>
<dbReference type="InterPro" id="IPR027417">
    <property type="entry name" value="P-loop_NTPase"/>
</dbReference>
<evidence type="ECO:0000313" key="3">
    <source>
        <dbReference type="EMBL" id="KIJ12590.1"/>
    </source>
</evidence>
<keyword evidence="1" id="KW-0227">DNA damage</keyword>